<reference evidence="1" key="1">
    <citation type="journal article" date="2020" name="Stud. Mycol.">
        <title>101 Dothideomycetes genomes: a test case for predicting lifestyles and emergence of pathogens.</title>
        <authorList>
            <person name="Haridas S."/>
            <person name="Albert R."/>
            <person name="Binder M."/>
            <person name="Bloem J."/>
            <person name="Labutti K."/>
            <person name="Salamov A."/>
            <person name="Andreopoulos B."/>
            <person name="Baker S."/>
            <person name="Barry K."/>
            <person name="Bills G."/>
            <person name="Bluhm B."/>
            <person name="Cannon C."/>
            <person name="Castanera R."/>
            <person name="Culley D."/>
            <person name="Daum C."/>
            <person name="Ezra D."/>
            <person name="Gonzalez J."/>
            <person name="Henrissat B."/>
            <person name="Kuo A."/>
            <person name="Liang C."/>
            <person name="Lipzen A."/>
            <person name="Lutzoni F."/>
            <person name="Magnuson J."/>
            <person name="Mondo S."/>
            <person name="Nolan M."/>
            <person name="Ohm R."/>
            <person name="Pangilinan J."/>
            <person name="Park H.-J."/>
            <person name="Ramirez L."/>
            <person name="Alfaro M."/>
            <person name="Sun H."/>
            <person name="Tritt A."/>
            <person name="Yoshinaga Y."/>
            <person name="Zwiers L.-H."/>
            <person name="Turgeon B."/>
            <person name="Goodwin S."/>
            <person name="Spatafora J."/>
            <person name="Crous P."/>
            <person name="Grigoriev I."/>
        </authorList>
    </citation>
    <scope>NUCLEOTIDE SEQUENCE</scope>
    <source>
        <strain evidence="1">CBS 122368</strain>
    </source>
</reference>
<dbReference type="Proteomes" id="UP000800094">
    <property type="component" value="Unassembled WGS sequence"/>
</dbReference>
<organism evidence="1 2">
    <name type="scientific">Trematosphaeria pertusa</name>
    <dbReference type="NCBI Taxonomy" id="390896"/>
    <lineage>
        <taxon>Eukaryota</taxon>
        <taxon>Fungi</taxon>
        <taxon>Dikarya</taxon>
        <taxon>Ascomycota</taxon>
        <taxon>Pezizomycotina</taxon>
        <taxon>Dothideomycetes</taxon>
        <taxon>Pleosporomycetidae</taxon>
        <taxon>Pleosporales</taxon>
        <taxon>Massarineae</taxon>
        <taxon>Trematosphaeriaceae</taxon>
        <taxon>Trematosphaeria</taxon>
    </lineage>
</organism>
<protein>
    <submittedName>
        <fullName evidence="1">Uncharacterized protein</fullName>
    </submittedName>
</protein>
<evidence type="ECO:0000313" key="1">
    <source>
        <dbReference type="EMBL" id="KAF2249587.1"/>
    </source>
</evidence>
<keyword evidence="2" id="KW-1185">Reference proteome</keyword>
<dbReference type="RefSeq" id="XP_033684591.1">
    <property type="nucleotide sequence ID" value="XM_033822046.1"/>
</dbReference>
<dbReference type="GeneID" id="54575376"/>
<dbReference type="EMBL" id="ML987195">
    <property type="protein sequence ID" value="KAF2249587.1"/>
    <property type="molecule type" value="Genomic_DNA"/>
</dbReference>
<sequence>MTTRAFQNTSHYGLGIPDGHGTPKTIDLESIDKTVVREIITQIYTTNASSWVQSPEHIPAFLSADFFGLGVRPSNVSLSALTVRIVLETADPAAFGGQFERLLSTEQVWTGNFKLDIWLWMDSFGLGFIYNMMADALRALRSMVKQTENRGGVVWVRCNGRYFAEEWKEVYKDFVSDKEEVLKRKMKEHILSGCG</sequence>
<accession>A0A6A6IHE0</accession>
<dbReference type="OrthoDB" id="3763466at2759"/>
<proteinExistence type="predicted"/>
<name>A0A6A6IHE0_9PLEO</name>
<dbReference type="AlphaFoldDB" id="A0A6A6IHE0"/>
<evidence type="ECO:0000313" key="2">
    <source>
        <dbReference type="Proteomes" id="UP000800094"/>
    </source>
</evidence>
<gene>
    <name evidence="1" type="ORF">BU26DRAFT_320341</name>
</gene>